<accession>A0A545U9W0</accession>
<dbReference type="OrthoDB" id="9805815at2"/>
<dbReference type="InterPro" id="IPR015889">
    <property type="entry name" value="Intradiol_dOase_core"/>
</dbReference>
<dbReference type="GO" id="GO:0005506">
    <property type="term" value="F:iron ion binding"/>
    <property type="evidence" value="ECO:0007669"/>
    <property type="project" value="InterPro"/>
</dbReference>
<proteinExistence type="predicted"/>
<dbReference type="Gene3D" id="2.60.130.10">
    <property type="entry name" value="Aromatic compound dioxygenase"/>
    <property type="match status" value="1"/>
</dbReference>
<dbReference type="SUPFAM" id="SSF49482">
    <property type="entry name" value="Aromatic compound dioxygenase"/>
    <property type="match status" value="1"/>
</dbReference>
<gene>
    <name evidence="1" type="ORF">FKG94_01495</name>
</gene>
<evidence type="ECO:0000313" key="1">
    <source>
        <dbReference type="EMBL" id="TQV86251.1"/>
    </source>
</evidence>
<reference evidence="1 2" key="1">
    <citation type="submission" date="2019-06" db="EMBL/GenBank/DDBJ databases">
        <title>Whole genome sequence for Cellvibrionaceae sp. R142.</title>
        <authorList>
            <person name="Wang G."/>
        </authorList>
    </citation>
    <scope>NUCLEOTIDE SEQUENCE [LARGE SCALE GENOMIC DNA]</scope>
    <source>
        <strain evidence="1 2">R142</strain>
    </source>
</reference>
<sequence>MSIDRRKFLGMGAVLGAASVAYGRDALQAEAPTPAEIEGPRGCIELVTQMYFPDVKLNEKDRLLQSKSAEERAMMIASHNGHTEKSERILSYNIVLKKSLKK</sequence>
<protein>
    <recommendedName>
        <fullName evidence="3">Twin-arginine translocation signal domain-containing protein</fullName>
    </recommendedName>
</protein>
<evidence type="ECO:0000313" key="2">
    <source>
        <dbReference type="Proteomes" id="UP000319732"/>
    </source>
</evidence>
<dbReference type="EMBL" id="VHSG01000002">
    <property type="protein sequence ID" value="TQV86251.1"/>
    <property type="molecule type" value="Genomic_DNA"/>
</dbReference>
<dbReference type="Proteomes" id="UP000319732">
    <property type="component" value="Unassembled WGS sequence"/>
</dbReference>
<dbReference type="AlphaFoldDB" id="A0A545U9W0"/>
<dbReference type="RefSeq" id="WP_142902404.1">
    <property type="nucleotide sequence ID" value="NZ_ML660087.1"/>
</dbReference>
<dbReference type="InterPro" id="IPR006311">
    <property type="entry name" value="TAT_signal"/>
</dbReference>
<evidence type="ECO:0008006" key="3">
    <source>
        <dbReference type="Google" id="ProtNLM"/>
    </source>
</evidence>
<comment type="caution">
    <text evidence="1">The sequence shown here is derived from an EMBL/GenBank/DDBJ whole genome shotgun (WGS) entry which is preliminary data.</text>
</comment>
<dbReference type="PROSITE" id="PS51318">
    <property type="entry name" value="TAT"/>
    <property type="match status" value="1"/>
</dbReference>
<organism evidence="1 2">
    <name type="scientific">Exilibacterium tricleocarpae</name>
    <dbReference type="NCBI Taxonomy" id="2591008"/>
    <lineage>
        <taxon>Bacteria</taxon>
        <taxon>Pseudomonadati</taxon>
        <taxon>Pseudomonadota</taxon>
        <taxon>Gammaproteobacteria</taxon>
        <taxon>Cellvibrionales</taxon>
        <taxon>Cellvibrionaceae</taxon>
        <taxon>Exilibacterium</taxon>
    </lineage>
</organism>
<name>A0A545U9W0_9GAMM</name>
<dbReference type="GO" id="GO:0016702">
    <property type="term" value="F:oxidoreductase activity, acting on single donors with incorporation of molecular oxygen, incorporation of two atoms of oxygen"/>
    <property type="evidence" value="ECO:0007669"/>
    <property type="project" value="InterPro"/>
</dbReference>
<keyword evidence="2" id="KW-1185">Reference proteome</keyword>